<keyword evidence="2" id="KW-1185">Reference proteome</keyword>
<name>A0A9N7YQA2_PLEPL</name>
<evidence type="ECO:0000313" key="1">
    <source>
        <dbReference type="EMBL" id="CAB1440409.1"/>
    </source>
</evidence>
<sequence length="164" mass="17994">MSGSWGRSASVTLLYHLCLQAPPQSYISHFLYALTTKSCFLHRGWDLSTRPPANACFRLRCVKQSGGFVRNKSSSRSRRAQRPASSPVSVTLPACTRPVHRAGVMLAAFIVRTLSCAAVYKGLRAPVCASVYTPVPLIVEKRVLGHCCRAFHTDNMMLLNTAPT</sequence>
<accession>A0A9N7YQA2</accession>
<dbReference type="EMBL" id="CADEAL010002447">
    <property type="protein sequence ID" value="CAB1440409.1"/>
    <property type="molecule type" value="Genomic_DNA"/>
</dbReference>
<organism evidence="1 2">
    <name type="scientific">Pleuronectes platessa</name>
    <name type="common">European plaice</name>
    <dbReference type="NCBI Taxonomy" id="8262"/>
    <lineage>
        <taxon>Eukaryota</taxon>
        <taxon>Metazoa</taxon>
        <taxon>Chordata</taxon>
        <taxon>Craniata</taxon>
        <taxon>Vertebrata</taxon>
        <taxon>Euteleostomi</taxon>
        <taxon>Actinopterygii</taxon>
        <taxon>Neopterygii</taxon>
        <taxon>Teleostei</taxon>
        <taxon>Neoteleostei</taxon>
        <taxon>Acanthomorphata</taxon>
        <taxon>Carangaria</taxon>
        <taxon>Pleuronectiformes</taxon>
        <taxon>Pleuronectoidei</taxon>
        <taxon>Pleuronectidae</taxon>
        <taxon>Pleuronectes</taxon>
    </lineage>
</organism>
<comment type="caution">
    <text evidence="1">The sequence shown here is derived from an EMBL/GenBank/DDBJ whole genome shotgun (WGS) entry which is preliminary data.</text>
</comment>
<dbReference type="AlphaFoldDB" id="A0A9N7YQA2"/>
<proteinExistence type="predicted"/>
<reference evidence="1" key="1">
    <citation type="submission" date="2020-03" db="EMBL/GenBank/DDBJ databases">
        <authorList>
            <person name="Weist P."/>
        </authorList>
    </citation>
    <scope>NUCLEOTIDE SEQUENCE</scope>
</reference>
<protein>
    <submittedName>
        <fullName evidence="1">Uncharacterized protein</fullName>
    </submittedName>
</protein>
<dbReference type="Proteomes" id="UP001153269">
    <property type="component" value="Unassembled WGS sequence"/>
</dbReference>
<evidence type="ECO:0000313" key="2">
    <source>
        <dbReference type="Proteomes" id="UP001153269"/>
    </source>
</evidence>
<gene>
    <name evidence="1" type="ORF">PLEPLA_LOCUS28175</name>
</gene>